<keyword evidence="2" id="KW-1185">Reference proteome</keyword>
<organism evidence="1 2">
    <name type="scientific">Mycolicibacterium psychrotolerans</name>
    <dbReference type="NCBI Taxonomy" id="216929"/>
    <lineage>
        <taxon>Bacteria</taxon>
        <taxon>Bacillati</taxon>
        <taxon>Actinomycetota</taxon>
        <taxon>Actinomycetes</taxon>
        <taxon>Mycobacteriales</taxon>
        <taxon>Mycobacteriaceae</taxon>
        <taxon>Mycolicibacterium</taxon>
    </lineage>
</organism>
<evidence type="ECO:0000313" key="2">
    <source>
        <dbReference type="Proteomes" id="UP000466514"/>
    </source>
</evidence>
<gene>
    <name evidence="1" type="ORF">MPSYJ_51340</name>
</gene>
<accession>A0A7I7MJH2</accession>
<evidence type="ECO:0000313" key="1">
    <source>
        <dbReference type="EMBL" id="BBX71673.1"/>
    </source>
</evidence>
<proteinExistence type="predicted"/>
<dbReference type="EMBL" id="AP022574">
    <property type="protein sequence ID" value="BBX71673.1"/>
    <property type="molecule type" value="Genomic_DNA"/>
</dbReference>
<dbReference type="AlphaFoldDB" id="A0A7I7MJH2"/>
<dbReference type="Proteomes" id="UP000466514">
    <property type="component" value="Chromosome"/>
</dbReference>
<reference evidence="1 2" key="1">
    <citation type="journal article" date="2019" name="Emerg. Microbes Infect.">
        <title>Comprehensive subspecies identification of 175 nontuberculous mycobacteria species based on 7547 genomic profiles.</title>
        <authorList>
            <person name="Matsumoto Y."/>
            <person name="Kinjo T."/>
            <person name="Motooka D."/>
            <person name="Nabeya D."/>
            <person name="Jung N."/>
            <person name="Uechi K."/>
            <person name="Horii T."/>
            <person name="Iida T."/>
            <person name="Fujita J."/>
            <person name="Nakamura S."/>
        </authorList>
    </citation>
    <scope>NUCLEOTIDE SEQUENCE [LARGE SCALE GENOMIC DNA]</scope>
    <source>
        <strain evidence="1 2">JCM 13323</strain>
    </source>
</reference>
<dbReference type="KEGG" id="mpsc:MPSYJ_51340"/>
<sequence length="80" mass="9127">MYGYNGLDLNAPDAVHVDPITEVRVLYFRSDVLPMLKWLEPWVSDEKIAELDAKYRPLIEQGYSRPDGIFGAQWETAQAG</sequence>
<protein>
    <submittedName>
        <fullName evidence="1">Uncharacterized protein</fullName>
    </submittedName>
</protein>
<dbReference type="RefSeq" id="WP_163726458.1">
    <property type="nucleotide sequence ID" value="NZ_AP022574.1"/>
</dbReference>
<name>A0A7I7MJH2_9MYCO</name>